<reference evidence="1 2" key="1">
    <citation type="submission" date="2022-08" db="EMBL/GenBank/DDBJ databases">
        <title>Myroides zhujiangensis sp. nov., a novel bacterium isolated from sediment in the Pearl River Estuary.</title>
        <authorList>
            <person name="Cui L."/>
        </authorList>
    </citation>
    <scope>NUCLEOTIDE SEQUENCE [LARGE SCALE GENOMIC DNA]</scope>
    <source>
        <strain evidence="1 2">SCSIO 72103</strain>
    </source>
</reference>
<protein>
    <submittedName>
        <fullName evidence="1">Uncharacterized protein</fullName>
    </submittedName>
</protein>
<evidence type="ECO:0000313" key="1">
    <source>
        <dbReference type="EMBL" id="UUV22328.1"/>
    </source>
</evidence>
<dbReference type="Proteomes" id="UP001317001">
    <property type="component" value="Chromosome"/>
</dbReference>
<dbReference type="EMBL" id="CP102382">
    <property type="protein sequence ID" value="UUV22328.1"/>
    <property type="molecule type" value="Genomic_DNA"/>
</dbReference>
<sequence>MEINSNASKVITLEEAIAFTHAYQTLYPKEIKAYFAGSNKIESILAQENCIGIRIYNGYNTAESTPNLVLVGVNVLGEDMTNGIILENLVPCPQHCSSTSVLLKP</sequence>
<name>A0ABY5NUR7_9FLAO</name>
<gene>
    <name evidence="1" type="ORF">NPX36_04635</name>
</gene>
<dbReference type="RefSeq" id="WP_257500245.1">
    <property type="nucleotide sequence ID" value="NZ_CP102382.1"/>
</dbReference>
<proteinExistence type="predicted"/>
<organism evidence="1 2">
    <name type="scientific">Paenimyroides aestuarii</name>
    <dbReference type="NCBI Taxonomy" id="2968490"/>
    <lineage>
        <taxon>Bacteria</taxon>
        <taxon>Pseudomonadati</taxon>
        <taxon>Bacteroidota</taxon>
        <taxon>Flavobacteriia</taxon>
        <taxon>Flavobacteriales</taxon>
        <taxon>Flavobacteriaceae</taxon>
        <taxon>Paenimyroides</taxon>
    </lineage>
</organism>
<evidence type="ECO:0000313" key="2">
    <source>
        <dbReference type="Proteomes" id="UP001317001"/>
    </source>
</evidence>
<keyword evidence="2" id="KW-1185">Reference proteome</keyword>
<accession>A0ABY5NUR7</accession>